<keyword evidence="1 4" id="KW-0808">Transferase</keyword>
<proteinExistence type="predicted"/>
<organism evidence="4 5">
    <name type="scientific">Streptomyces omiyaensis</name>
    <dbReference type="NCBI Taxonomy" id="68247"/>
    <lineage>
        <taxon>Bacteria</taxon>
        <taxon>Bacillati</taxon>
        <taxon>Actinomycetota</taxon>
        <taxon>Actinomycetes</taxon>
        <taxon>Kitasatosporales</taxon>
        <taxon>Streptomycetaceae</taxon>
        <taxon>Streptomyces</taxon>
    </lineage>
</organism>
<dbReference type="Gene3D" id="3.40.630.30">
    <property type="match status" value="1"/>
</dbReference>
<evidence type="ECO:0000259" key="3">
    <source>
        <dbReference type="PROSITE" id="PS51186"/>
    </source>
</evidence>
<evidence type="ECO:0000313" key="5">
    <source>
        <dbReference type="Proteomes" id="UP001604282"/>
    </source>
</evidence>
<dbReference type="RefSeq" id="WP_189851073.1">
    <property type="nucleotide sequence ID" value="NZ_BMVV01000014.1"/>
</dbReference>
<dbReference type="SUPFAM" id="SSF55729">
    <property type="entry name" value="Acyl-CoA N-acyltransferases (Nat)"/>
    <property type="match status" value="1"/>
</dbReference>
<gene>
    <name evidence="4" type="ORF">ACGFYS_07460</name>
</gene>
<reference evidence="4 5" key="1">
    <citation type="submission" date="2024-10" db="EMBL/GenBank/DDBJ databases">
        <title>The Natural Products Discovery Center: Release of the First 8490 Sequenced Strains for Exploring Actinobacteria Biosynthetic Diversity.</title>
        <authorList>
            <person name="Kalkreuter E."/>
            <person name="Kautsar S.A."/>
            <person name="Yang D."/>
            <person name="Bader C.D."/>
            <person name="Teijaro C.N."/>
            <person name="Fluegel L."/>
            <person name="Davis C.M."/>
            <person name="Simpson J.R."/>
            <person name="Lauterbach L."/>
            <person name="Steele A.D."/>
            <person name="Gui C."/>
            <person name="Meng S."/>
            <person name="Li G."/>
            <person name="Viehrig K."/>
            <person name="Ye F."/>
            <person name="Su P."/>
            <person name="Kiefer A.F."/>
            <person name="Nichols A."/>
            <person name="Cepeda A.J."/>
            <person name="Yan W."/>
            <person name="Fan B."/>
            <person name="Jiang Y."/>
            <person name="Adhikari A."/>
            <person name="Zheng C.-J."/>
            <person name="Schuster L."/>
            <person name="Cowan T.M."/>
            <person name="Smanski M.J."/>
            <person name="Chevrette M.G."/>
            <person name="De Carvalho L.P.S."/>
            <person name="Shen B."/>
        </authorList>
    </citation>
    <scope>NUCLEOTIDE SEQUENCE [LARGE SCALE GENOMIC DNA]</scope>
    <source>
        <strain evidence="4 5">NPDC048229</strain>
    </source>
</reference>
<keyword evidence="5" id="KW-1185">Reference proteome</keyword>
<dbReference type="Pfam" id="PF00583">
    <property type="entry name" value="Acetyltransf_1"/>
    <property type="match status" value="1"/>
</dbReference>
<evidence type="ECO:0000256" key="1">
    <source>
        <dbReference type="ARBA" id="ARBA00022679"/>
    </source>
</evidence>
<dbReference type="PANTHER" id="PTHR43877:SF1">
    <property type="entry name" value="ACETYLTRANSFERASE"/>
    <property type="match status" value="1"/>
</dbReference>
<accession>A0ABW7BQN9</accession>
<dbReference type="EC" id="2.3.-.-" evidence="4"/>
<dbReference type="PANTHER" id="PTHR43877">
    <property type="entry name" value="AMINOALKYLPHOSPHONATE N-ACETYLTRANSFERASE-RELATED-RELATED"/>
    <property type="match status" value="1"/>
</dbReference>
<dbReference type="PROSITE" id="PS51186">
    <property type="entry name" value="GNAT"/>
    <property type="match status" value="1"/>
</dbReference>
<protein>
    <submittedName>
        <fullName evidence="4">GNAT family N-acetyltransferase</fullName>
        <ecNumber evidence="4">2.3.-.-</ecNumber>
    </submittedName>
</protein>
<comment type="caution">
    <text evidence="4">The sequence shown here is derived from an EMBL/GenBank/DDBJ whole genome shotgun (WGS) entry which is preliminary data.</text>
</comment>
<evidence type="ECO:0000313" key="4">
    <source>
        <dbReference type="EMBL" id="MFG3188762.1"/>
    </source>
</evidence>
<dbReference type="InterPro" id="IPR050832">
    <property type="entry name" value="Bact_Acetyltransf"/>
</dbReference>
<dbReference type="InterPro" id="IPR000182">
    <property type="entry name" value="GNAT_dom"/>
</dbReference>
<dbReference type="InterPro" id="IPR016181">
    <property type="entry name" value="Acyl_CoA_acyltransferase"/>
</dbReference>
<dbReference type="GO" id="GO:0016746">
    <property type="term" value="F:acyltransferase activity"/>
    <property type="evidence" value="ECO:0007669"/>
    <property type="project" value="UniProtKB-KW"/>
</dbReference>
<dbReference type="Proteomes" id="UP001604282">
    <property type="component" value="Unassembled WGS sequence"/>
</dbReference>
<sequence>MSDNGSDNGIGTGDGDGAGFSLRKATGGDAEFLVDMLMEATNWDPGREAVTRARVLAERRTAHYVEGWPRAGDLGLVAVAPDGRPIGAVWLRLFPHDDPGYGFVAPDVPELTLGVAAAWRRRGVGRALLAEAARRAAEHGHTRLSLSVERANHAHRLYADEGFETVESGVDSDTMVKPLPA</sequence>
<evidence type="ECO:0000256" key="2">
    <source>
        <dbReference type="ARBA" id="ARBA00023315"/>
    </source>
</evidence>
<feature type="domain" description="N-acetyltransferase" evidence="3">
    <location>
        <begin position="20"/>
        <end position="180"/>
    </location>
</feature>
<name>A0ABW7BQN9_9ACTN</name>
<keyword evidence="2 4" id="KW-0012">Acyltransferase</keyword>
<dbReference type="EMBL" id="JBICZW010000004">
    <property type="protein sequence ID" value="MFG3188762.1"/>
    <property type="molecule type" value="Genomic_DNA"/>
</dbReference>